<keyword evidence="3" id="KW-0808">Transferase</keyword>
<dbReference type="PANTHER" id="PTHR22916:SF3">
    <property type="entry name" value="UDP-GLCNAC:BETAGAL BETA-1,3-N-ACETYLGLUCOSAMINYLTRANSFERASE-LIKE PROTEIN 1"/>
    <property type="match status" value="1"/>
</dbReference>
<dbReference type="Pfam" id="PF00535">
    <property type="entry name" value="Glycos_transf_2"/>
    <property type="match status" value="3"/>
</dbReference>
<evidence type="ECO:0000256" key="1">
    <source>
        <dbReference type="SAM" id="MobiDB-lite"/>
    </source>
</evidence>
<keyword evidence="4" id="KW-1185">Reference proteome</keyword>
<evidence type="ECO:0000259" key="2">
    <source>
        <dbReference type="Pfam" id="PF00535"/>
    </source>
</evidence>
<dbReference type="RefSeq" id="WP_281144777.1">
    <property type="nucleotide sequence ID" value="NZ_CP123967.1"/>
</dbReference>
<sequence length="1001" mass="110532">MMRRPKVSVLVPTFNAVPFLEQALDSLAAQTLEDIEFICINDGSTDTSPEVLDRYAAQDPRFKVIHKSNSGYGASMNVGLRHATGEYIGILEPDDYASPLMFEGLYAASLDGRVDVVKGNFNAVTTAPTVKINKVALFPADKAGKVLRPASEPWIFRARPAIWAGMYKASFLQENGIQFLETPGASYQDAGFNFKVWAAASEAVLVDDAYLYYRTDNAASSVKDPGKVWAVADEYSSIWEFINTLEHRETIIPIFQGARFEAFRWNLERLAPEIRGEFFEYTEKEYNAAQARAELRREFFNGNNWRALQELVNDSSRLKLAGCLLKSHDTALPPTTAPGAGEPVKGLGVPLVSLIIPVFNAARFLKDCLDSALGQTHGNIEVICVNDGSTDLSEAILGHFAALDCRVKVINQPNAGAGTARNVGIRAAQGQYLLFLDADDVFDPTMVEKAVRTAEGAGADVCVFQADSFNDGQPGVYRPIAHGIRRHLLPDAPVFGARHVQKDIFSLFQGWAWDKLFRADFVRRNRLEFQDLRTTNDLRFVMTAISVADRIVILDESLIHQRREVVSSLSRTRERSWNNYLLALEGLRLELESRELYGVFKLDFLSYAVELSMWNLRTLDPAARTALLVALRDEWCARLGLEGVEPARLHDPGLAQALREMIGEAPASTGEGPDVGEPKGLTGDAEAGPMLSVIVPVYNMEDYLRECLESVLQFSGVPLEVVCVNDGSTDSSAEILEEYRRSDSRLVVVHQANSGLSGARNRGLEVASGEYALFLDSDDVLRPVDLPALLAYASENDLDIMGYDARSFLEGETVSDSWQILGKYYQRSRSYGRIMPGANLLAEQRSHHDYRVSCCLYLARRSLIESLGLRFQKGIIHEDNAFTFALMVAAGRAAHARVELYGRRVRAGSIMTSGAHADSALGYLGSVPAMLQTLLSWGGDDPFVAKHLAGVVYQVLHNSQDQFSRQAAVSPKSIGERSGEPVLSLFARVVQNMGHVHSRKH</sequence>
<dbReference type="PANTHER" id="PTHR22916">
    <property type="entry name" value="GLYCOSYLTRANSFERASE"/>
    <property type="match status" value="1"/>
</dbReference>
<dbReference type="SUPFAM" id="SSF53448">
    <property type="entry name" value="Nucleotide-diphospho-sugar transferases"/>
    <property type="match status" value="3"/>
</dbReference>
<name>A0ABY8PXD4_9ACTN</name>
<keyword evidence="3" id="KW-0328">Glycosyltransferase</keyword>
<evidence type="ECO:0000313" key="4">
    <source>
        <dbReference type="Proteomes" id="UP001244136"/>
    </source>
</evidence>
<reference evidence="3 4" key="1">
    <citation type="journal article" date="2008" name="Int. J. Syst. Evol. Microbiol.">
        <title>Tessaracoccus flavescens sp. nov., isolated from marine sediment.</title>
        <authorList>
            <person name="Lee D.W."/>
            <person name="Lee S.D."/>
        </authorList>
    </citation>
    <scope>NUCLEOTIDE SEQUENCE [LARGE SCALE GENOMIC DNA]</scope>
    <source>
        <strain evidence="3 4">T21</strain>
    </source>
</reference>
<proteinExistence type="predicted"/>
<accession>A0ABY8PXD4</accession>
<evidence type="ECO:0000313" key="3">
    <source>
        <dbReference type="EMBL" id="WGT47036.1"/>
    </source>
</evidence>
<dbReference type="GO" id="GO:0016757">
    <property type="term" value="F:glycosyltransferase activity"/>
    <property type="evidence" value="ECO:0007669"/>
    <property type="project" value="UniProtKB-KW"/>
</dbReference>
<dbReference type="CDD" id="cd00761">
    <property type="entry name" value="Glyco_tranf_GTA_type"/>
    <property type="match status" value="3"/>
</dbReference>
<feature type="domain" description="Glycosyltransferase 2-like" evidence="2">
    <location>
        <begin position="692"/>
        <end position="807"/>
    </location>
</feature>
<dbReference type="InterPro" id="IPR001173">
    <property type="entry name" value="Glyco_trans_2-like"/>
</dbReference>
<dbReference type="InterPro" id="IPR029044">
    <property type="entry name" value="Nucleotide-diphossugar_trans"/>
</dbReference>
<dbReference type="Gene3D" id="3.90.550.10">
    <property type="entry name" value="Spore Coat Polysaccharide Biosynthesis Protein SpsA, Chain A"/>
    <property type="match status" value="3"/>
</dbReference>
<organism evidence="3 4">
    <name type="scientific">Tessaracoccus lacteus</name>
    <dbReference type="NCBI Taxonomy" id="3041766"/>
    <lineage>
        <taxon>Bacteria</taxon>
        <taxon>Bacillati</taxon>
        <taxon>Actinomycetota</taxon>
        <taxon>Actinomycetes</taxon>
        <taxon>Propionibacteriales</taxon>
        <taxon>Propionibacteriaceae</taxon>
        <taxon>Tessaracoccus</taxon>
    </lineage>
</organism>
<dbReference type="EMBL" id="CP123967">
    <property type="protein sequence ID" value="WGT47036.1"/>
    <property type="molecule type" value="Genomic_DNA"/>
</dbReference>
<gene>
    <name evidence="3" type="ORF">QH948_13095</name>
</gene>
<feature type="domain" description="Glycosyltransferase 2-like" evidence="2">
    <location>
        <begin position="8"/>
        <end position="125"/>
    </location>
</feature>
<feature type="region of interest" description="Disordered" evidence="1">
    <location>
        <begin position="665"/>
        <end position="684"/>
    </location>
</feature>
<dbReference type="Proteomes" id="UP001244136">
    <property type="component" value="Chromosome"/>
</dbReference>
<feature type="domain" description="Glycosyltransferase 2-like" evidence="2">
    <location>
        <begin position="353"/>
        <end position="481"/>
    </location>
</feature>
<dbReference type="EC" id="2.4.-.-" evidence="3"/>
<protein>
    <submittedName>
        <fullName evidence="3">Glycosyltransferase</fullName>
        <ecNumber evidence="3">2.4.-.-</ecNumber>
    </submittedName>
</protein>